<dbReference type="Pfam" id="PF04138">
    <property type="entry name" value="GtrA_DPMS_TM"/>
    <property type="match status" value="1"/>
</dbReference>
<feature type="transmembrane region" description="Helical" evidence="6">
    <location>
        <begin position="166"/>
        <end position="189"/>
    </location>
</feature>
<dbReference type="GO" id="GO:0005886">
    <property type="term" value="C:plasma membrane"/>
    <property type="evidence" value="ECO:0007669"/>
    <property type="project" value="TreeGrafter"/>
</dbReference>
<evidence type="ECO:0000256" key="4">
    <source>
        <dbReference type="ARBA" id="ARBA00022989"/>
    </source>
</evidence>
<proteinExistence type="inferred from homology"/>
<sequence>MKYGTPGGYRPGPQSRPLTLTVSGAGRCTRRDLAPFACAVSRSIAPAASPLATGIARWGTGVRYRRRVASSETATEPVDRTGDTLRHKVVTALRQGSAFLVVGAIGFLVDAGTYNLLVFWGGDGVLNRAPLVAKIISILVATVVTYFGNKWWTFAHKQGGSPAREYLLYTVFNVVAIGLQLGCLAFSRYVLHLSSPLADNISGTLIGQIVAVVFRYWAYDTFVFAESRSGRSDAAT</sequence>
<evidence type="ECO:0000313" key="9">
    <source>
        <dbReference type="Proteomes" id="UP000215506"/>
    </source>
</evidence>
<comment type="subcellular location">
    <subcellularLocation>
        <location evidence="1">Membrane</location>
        <topology evidence="1">Multi-pass membrane protein</topology>
    </subcellularLocation>
</comment>
<comment type="similarity">
    <text evidence="2">Belongs to the GtrA family.</text>
</comment>
<evidence type="ECO:0000256" key="2">
    <source>
        <dbReference type="ARBA" id="ARBA00009399"/>
    </source>
</evidence>
<dbReference type="PANTHER" id="PTHR38459:SF1">
    <property type="entry name" value="PROPHAGE BACTOPRENOL-LINKED GLUCOSE TRANSLOCASE HOMOLOG"/>
    <property type="match status" value="1"/>
</dbReference>
<feature type="transmembrane region" description="Helical" evidence="6">
    <location>
        <begin position="201"/>
        <end position="218"/>
    </location>
</feature>
<dbReference type="Proteomes" id="UP000215506">
    <property type="component" value="Unassembled WGS sequence"/>
</dbReference>
<evidence type="ECO:0000259" key="7">
    <source>
        <dbReference type="Pfam" id="PF04138"/>
    </source>
</evidence>
<protein>
    <recommendedName>
        <fullName evidence="7">GtrA/DPMS transmembrane domain-containing protein</fullName>
    </recommendedName>
</protein>
<accession>A0A231HCV8</accession>
<keyword evidence="3 6" id="KW-0812">Transmembrane</keyword>
<dbReference type="InterPro" id="IPR051401">
    <property type="entry name" value="GtrA_CellWall_Glycosyl"/>
</dbReference>
<evidence type="ECO:0000256" key="1">
    <source>
        <dbReference type="ARBA" id="ARBA00004141"/>
    </source>
</evidence>
<evidence type="ECO:0000313" key="8">
    <source>
        <dbReference type="EMBL" id="OXR46605.1"/>
    </source>
</evidence>
<evidence type="ECO:0000256" key="3">
    <source>
        <dbReference type="ARBA" id="ARBA00022692"/>
    </source>
</evidence>
<comment type="caution">
    <text evidence="8">The sequence shown here is derived from an EMBL/GenBank/DDBJ whole genome shotgun (WGS) entry which is preliminary data.</text>
</comment>
<dbReference type="GO" id="GO:0000271">
    <property type="term" value="P:polysaccharide biosynthetic process"/>
    <property type="evidence" value="ECO:0007669"/>
    <property type="project" value="InterPro"/>
</dbReference>
<keyword evidence="5 6" id="KW-0472">Membrane</keyword>
<name>A0A231HCV8_9NOCA</name>
<organism evidence="8 9">
    <name type="scientific">Nocardia cerradoensis</name>
    <dbReference type="NCBI Taxonomy" id="85688"/>
    <lineage>
        <taxon>Bacteria</taxon>
        <taxon>Bacillati</taxon>
        <taxon>Actinomycetota</taxon>
        <taxon>Actinomycetes</taxon>
        <taxon>Mycobacteriales</taxon>
        <taxon>Nocardiaceae</taxon>
        <taxon>Nocardia</taxon>
    </lineage>
</organism>
<evidence type="ECO:0000256" key="5">
    <source>
        <dbReference type="ARBA" id="ARBA00023136"/>
    </source>
</evidence>
<reference evidence="8 9" key="1">
    <citation type="submission" date="2017-07" db="EMBL/GenBank/DDBJ databases">
        <title>First draft Genome Sequence of Nocardia cerradoensis isolated from human infection.</title>
        <authorList>
            <person name="Carrasco G."/>
        </authorList>
    </citation>
    <scope>NUCLEOTIDE SEQUENCE [LARGE SCALE GENOMIC DNA]</scope>
    <source>
        <strain evidence="8 9">CNM20130759</strain>
    </source>
</reference>
<feature type="transmembrane region" description="Helical" evidence="6">
    <location>
        <begin position="132"/>
        <end position="154"/>
    </location>
</feature>
<evidence type="ECO:0000256" key="6">
    <source>
        <dbReference type="SAM" id="Phobius"/>
    </source>
</evidence>
<dbReference type="PANTHER" id="PTHR38459">
    <property type="entry name" value="PROPHAGE BACTOPRENOL-LINKED GLUCOSE TRANSLOCASE HOMOLOG"/>
    <property type="match status" value="1"/>
</dbReference>
<keyword evidence="4 6" id="KW-1133">Transmembrane helix</keyword>
<keyword evidence="9" id="KW-1185">Reference proteome</keyword>
<gene>
    <name evidence="8" type="ORF">B7C42_01576</name>
</gene>
<dbReference type="InterPro" id="IPR007267">
    <property type="entry name" value="GtrA_DPMS_TM"/>
</dbReference>
<feature type="transmembrane region" description="Helical" evidence="6">
    <location>
        <begin position="98"/>
        <end position="120"/>
    </location>
</feature>
<dbReference type="EMBL" id="NGAF01000002">
    <property type="protein sequence ID" value="OXR46605.1"/>
    <property type="molecule type" value="Genomic_DNA"/>
</dbReference>
<dbReference type="AlphaFoldDB" id="A0A231HCV8"/>
<feature type="domain" description="GtrA/DPMS transmembrane" evidence="7">
    <location>
        <begin position="99"/>
        <end position="224"/>
    </location>
</feature>